<evidence type="ECO:0000256" key="6">
    <source>
        <dbReference type="SAM" id="SignalP"/>
    </source>
</evidence>
<evidence type="ECO:0000259" key="8">
    <source>
        <dbReference type="SMART" id="SM01204"/>
    </source>
</evidence>
<feature type="chain" id="PRO_5045672599" description="FIST domain-containing protein" evidence="6">
    <location>
        <begin position="34"/>
        <end position="445"/>
    </location>
</feature>
<evidence type="ECO:0000256" key="2">
    <source>
        <dbReference type="ARBA" id="ARBA00022475"/>
    </source>
</evidence>
<keyword evidence="6" id="KW-0732">Signal</keyword>
<reference evidence="9 10" key="1">
    <citation type="submission" date="2024-03" db="EMBL/GenBank/DDBJ databases">
        <title>Aureococcus anophagefferens CCMP1851 and Kratosvirus quantuckense: Draft genome of a second virus-susceptible host strain in the model system.</title>
        <authorList>
            <person name="Chase E."/>
            <person name="Truchon A.R."/>
            <person name="Schepens W."/>
            <person name="Wilhelm S.W."/>
        </authorList>
    </citation>
    <scope>NUCLEOTIDE SEQUENCE [LARGE SCALE GENOMIC DNA]</scope>
    <source>
        <strain evidence="9 10">CCMP1851</strain>
    </source>
</reference>
<feature type="domain" description="FIST C-domain" evidence="8">
    <location>
        <begin position="269"/>
        <end position="414"/>
    </location>
</feature>
<evidence type="ECO:0000256" key="1">
    <source>
        <dbReference type="ARBA" id="ARBA00004651"/>
    </source>
</evidence>
<protein>
    <recommendedName>
        <fullName evidence="11">FIST domain-containing protein</fullName>
    </recommendedName>
</protein>
<organism evidence="9 10">
    <name type="scientific">Aureococcus anophagefferens</name>
    <name type="common">Harmful bloom alga</name>
    <dbReference type="NCBI Taxonomy" id="44056"/>
    <lineage>
        <taxon>Eukaryota</taxon>
        <taxon>Sar</taxon>
        <taxon>Stramenopiles</taxon>
        <taxon>Ochrophyta</taxon>
        <taxon>Pelagophyceae</taxon>
        <taxon>Pelagomonadales</taxon>
        <taxon>Pelagomonadaceae</taxon>
        <taxon>Aureococcus</taxon>
    </lineage>
</organism>
<sequence length="445" mass="45958">MTVVIKRRRAGMAKLLRCCLGISLLATPATSLAAFHSALSSVKPNDASGALDEALTLLAFERGAEAPVPDLAFLCVGMPFESSLEALVDEAFERTRARVLVGVVGAGVIGGGREREMAECVSVAAGTLPAGTVVEPFVFESPGGGELPAEDYRQTERLVKREGTSCLLFGDPFSPVRDVAKLLDAWAPGALVVGGISCPASQRTASLALREVGTSHRVGRGSALGLALRGPNLAVHSVTAQGAVGVGEPMTVTSSSAGNVVGALDGETPVDRLRTLLEALSKTDPRSAKLLQEALLVGVRATDEEDFLVRQVLGATTAGELLIGDPSIVAGETRLQFMVRDGVAAREDLESVFRRYALERQFSGGGARPLLSFLTSCAGRGEGLFEEANVDTDALSELGAPVCGFFANGELGPVGARVASGGPTPTYLHGFTATAAVLCDGTPAE</sequence>
<dbReference type="PANTHER" id="PTHR14939">
    <property type="entry name" value="F-BOX ONLY PROTEIN 22"/>
    <property type="match status" value="1"/>
</dbReference>
<dbReference type="SMART" id="SM00897">
    <property type="entry name" value="FIST"/>
    <property type="match status" value="1"/>
</dbReference>
<feature type="domain" description="FIST" evidence="7">
    <location>
        <begin position="68"/>
        <end position="268"/>
    </location>
</feature>
<evidence type="ECO:0000313" key="9">
    <source>
        <dbReference type="EMBL" id="KAK7253963.1"/>
    </source>
</evidence>
<gene>
    <name evidence="9" type="ORF">SO694_0000367</name>
</gene>
<keyword evidence="10" id="KW-1185">Reference proteome</keyword>
<feature type="signal peptide" evidence="6">
    <location>
        <begin position="1"/>
        <end position="33"/>
    </location>
</feature>
<keyword evidence="4" id="KW-1133">Transmembrane helix</keyword>
<keyword evidence="3" id="KW-0812">Transmembrane</keyword>
<evidence type="ECO:0000256" key="5">
    <source>
        <dbReference type="ARBA" id="ARBA00023136"/>
    </source>
</evidence>
<dbReference type="PIRSF" id="PIRSF018953">
    <property type="entry name" value="UCP018953"/>
    <property type="match status" value="1"/>
</dbReference>
<evidence type="ECO:0000256" key="4">
    <source>
        <dbReference type="ARBA" id="ARBA00022989"/>
    </source>
</evidence>
<evidence type="ECO:0000256" key="3">
    <source>
        <dbReference type="ARBA" id="ARBA00022692"/>
    </source>
</evidence>
<proteinExistence type="predicted"/>
<dbReference type="Pfam" id="PF10442">
    <property type="entry name" value="FIST_C"/>
    <property type="match status" value="1"/>
</dbReference>
<name>A0ABR1GDK2_AURAN</name>
<evidence type="ECO:0000313" key="10">
    <source>
        <dbReference type="Proteomes" id="UP001363151"/>
    </source>
</evidence>
<keyword evidence="5" id="KW-0472">Membrane</keyword>
<comment type="subcellular location">
    <subcellularLocation>
        <location evidence="1">Cell membrane</location>
        <topology evidence="1">Multi-pass membrane protein</topology>
    </subcellularLocation>
</comment>
<dbReference type="InterPro" id="IPR016741">
    <property type="entry name" value="UCP018953"/>
</dbReference>
<dbReference type="InterPro" id="IPR019494">
    <property type="entry name" value="FIST_C"/>
</dbReference>
<evidence type="ECO:0008006" key="11">
    <source>
        <dbReference type="Google" id="ProtNLM"/>
    </source>
</evidence>
<comment type="caution">
    <text evidence="9">The sequence shown here is derived from an EMBL/GenBank/DDBJ whole genome shotgun (WGS) entry which is preliminary data.</text>
</comment>
<evidence type="ECO:0000259" key="7">
    <source>
        <dbReference type="SMART" id="SM00897"/>
    </source>
</evidence>
<dbReference type="InterPro" id="IPR013702">
    <property type="entry name" value="FIST_domain_N"/>
</dbReference>
<dbReference type="Proteomes" id="UP001363151">
    <property type="component" value="Unassembled WGS sequence"/>
</dbReference>
<keyword evidence="2" id="KW-1003">Cell membrane</keyword>
<dbReference type="Pfam" id="PF08495">
    <property type="entry name" value="FIST"/>
    <property type="match status" value="1"/>
</dbReference>
<dbReference type="EMBL" id="JBBJCI010000033">
    <property type="protein sequence ID" value="KAK7253963.1"/>
    <property type="molecule type" value="Genomic_DNA"/>
</dbReference>
<dbReference type="SMART" id="SM01204">
    <property type="entry name" value="FIST_C"/>
    <property type="match status" value="1"/>
</dbReference>
<dbReference type="PANTHER" id="PTHR14939:SF5">
    <property type="entry name" value="F-BOX ONLY PROTEIN 22"/>
    <property type="match status" value="1"/>
</dbReference>
<accession>A0ABR1GDK2</accession>